<dbReference type="InterPro" id="IPR032675">
    <property type="entry name" value="LRR_dom_sf"/>
</dbReference>
<dbReference type="AlphaFoldDB" id="A0AAD7A6J7"/>
<protein>
    <recommendedName>
        <fullName evidence="3">F-box domain-containing protein</fullName>
    </recommendedName>
</protein>
<evidence type="ECO:0008006" key="3">
    <source>
        <dbReference type="Google" id="ProtNLM"/>
    </source>
</evidence>
<evidence type="ECO:0000313" key="1">
    <source>
        <dbReference type="EMBL" id="KAJ7349968.1"/>
    </source>
</evidence>
<accession>A0AAD7A6J7</accession>
<dbReference type="Proteomes" id="UP001218218">
    <property type="component" value="Unassembled WGS sequence"/>
</dbReference>
<gene>
    <name evidence="1" type="ORF">DFH08DRAFT_126336</name>
</gene>
<evidence type="ECO:0000313" key="2">
    <source>
        <dbReference type="Proteomes" id="UP001218218"/>
    </source>
</evidence>
<proteinExistence type="predicted"/>
<sequence>MTFSPLPQELIDAIVDNLAGDLPSLRSCSLTSRTFAASARPHIFRKLEIKPRIPPNWYFGSDTSESPPPSTCPQLLTLLTSSPHHALLVKELCVVVMGAPSDRRGGRHVPWLMAGRSPLSLVLPLLNLKRISLVENAHGGAVGDSYTMNWNRLGRQLKSALADVFSSTTLQSVHLRGIVLESPRQLFSFFSEASSLQELALSRVHFERADPWLVSKPWGPQLRSLLVSDMRSIHSLCQHLINPSIDLDHVSSLTITTTSGWMEKLIQASSHVENLRLVYSEVPPLGFLKPILATHLRSIHFLTSSLFEFIAVFFKSCPHDSHLETITFEQSAESRRSRHEAPEADPSLNAAVNPTLVHLHYLKSVRIKRSVRRGTSPSVAFAAWAAAVQSSLPSLVRRRLLSVQQYGVPDDGVLHGFE</sequence>
<dbReference type="EMBL" id="JARIHO010000015">
    <property type="protein sequence ID" value="KAJ7349968.1"/>
    <property type="molecule type" value="Genomic_DNA"/>
</dbReference>
<organism evidence="1 2">
    <name type="scientific">Mycena albidolilacea</name>
    <dbReference type="NCBI Taxonomy" id="1033008"/>
    <lineage>
        <taxon>Eukaryota</taxon>
        <taxon>Fungi</taxon>
        <taxon>Dikarya</taxon>
        <taxon>Basidiomycota</taxon>
        <taxon>Agaricomycotina</taxon>
        <taxon>Agaricomycetes</taxon>
        <taxon>Agaricomycetidae</taxon>
        <taxon>Agaricales</taxon>
        <taxon>Marasmiineae</taxon>
        <taxon>Mycenaceae</taxon>
        <taxon>Mycena</taxon>
    </lineage>
</organism>
<name>A0AAD7A6J7_9AGAR</name>
<comment type="caution">
    <text evidence="1">The sequence shown here is derived from an EMBL/GenBank/DDBJ whole genome shotgun (WGS) entry which is preliminary data.</text>
</comment>
<dbReference type="SUPFAM" id="SSF52047">
    <property type="entry name" value="RNI-like"/>
    <property type="match status" value="1"/>
</dbReference>
<keyword evidence="2" id="KW-1185">Reference proteome</keyword>
<reference evidence="1" key="1">
    <citation type="submission" date="2023-03" db="EMBL/GenBank/DDBJ databases">
        <title>Massive genome expansion in bonnet fungi (Mycena s.s.) driven by repeated elements and novel gene families across ecological guilds.</title>
        <authorList>
            <consortium name="Lawrence Berkeley National Laboratory"/>
            <person name="Harder C.B."/>
            <person name="Miyauchi S."/>
            <person name="Viragh M."/>
            <person name="Kuo A."/>
            <person name="Thoen E."/>
            <person name="Andreopoulos B."/>
            <person name="Lu D."/>
            <person name="Skrede I."/>
            <person name="Drula E."/>
            <person name="Henrissat B."/>
            <person name="Morin E."/>
            <person name="Kohler A."/>
            <person name="Barry K."/>
            <person name="LaButti K."/>
            <person name="Morin E."/>
            <person name="Salamov A."/>
            <person name="Lipzen A."/>
            <person name="Mereny Z."/>
            <person name="Hegedus B."/>
            <person name="Baldrian P."/>
            <person name="Stursova M."/>
            <person name="Weitz H."/>
            <person name="Taylor A."/>
            <person name="Grigoriev I.V."/>
            <person name="Nagy L.G."/>
            <person name="Martin F."/>
            <person name="Kauserud H."/>
        </authorList>
    </citation>
    <scope>NUCLEOTIDE SEQUENCE</scope>
    <source>
        <strain evidence="1">CBHHK002</strain>
    </source>
</reference>
<dbReference type="Gene3D" id="3.80.10.10">
    <property type="entry name" value="Ribonuclease Inhibitor"/>
    <property type="match status" value="1"/>
</dbReference>